<dbReference type="PROSITE" id="PS50931">
    <property type="entry name" value="HTH_LYSR"/>
    <property type="match status" value="1"/>
</dbReference>
<dbReference type="InterPro" id="IPR058163">
    <property type="entry name" value="LysR-type_TF_proteobact-type"/>
</dbReference>
<dbReference type="Gene3D" id="1.10.10.10">
    <property type="entry name" value="Winged helix-like DNA-binding domain superfamily/Winged helix DNA-binding domain"/>
    <property type="match status" value="1"/>
</dbReference>
<dbReference type="RefSeq" id="WP_340346735.1">
    <property type="nucleotide sequence ID" value="NZ_JBBKZT010000020.1"/>
</dbReference>
<evidence type="ECO:0000313" key="4">
    <source>
        <dbReference type="Proteomes" id="UP001385892"/>
    </source>
</evidence>
<protein>
    <submittedName>
        <fullName evidence="3">LysR family transcriptional regulator</fullName>
    </submittedName>
</protein>
<evidence type="ECO:0000313" key="3">
    <source>
        <dbReference type="EMBL" id="MEJ8851196.1"/>
    </source>
</evidence>
<proteinExistence type="inferred from homology"/>
<comment type="caution">
    <text evidence="3">The sequence shown here is derived from an EMBL/GenBank/DDBJ whole genome shotgun (WGS) entry which is preliminary data.</text>
</comment>
<evidence type="ECO:0000256" key="1">
    <source>
        <dbReference type="ARBA" id="ARBA00009437"/>
    </source>
</evidence>
<feature type="domain" description="HTH lysR-type" evidence="2">
    <location>
        <begin position="2"/>
        <end position="59"/>
    </location>
</feature>
<dbReference type="PANTHER" id="PTHR30537:SF5">
    <property type="entry name" value="HTH-TYPE TRANSCRIPTIONAL ACTIVATOR TTDR-RELATED"/>
    <property type="match status" value="1"/>
</dbReference>
<name>A0ABU8WUH8_9BURK</name>
<gene>
    <name evidence="3" type="ORF">WKW82_31480</name>
</gene>
<reference evidence="3 4" key="1">
    <citation type="submission" date="2024-03" db="EMBL/GenBank/DDBJ databases">
        <title>Novel species of the genus Variovorax.</title>
        <authorList>
            <person name="Liu Q."/>
            <person name="Xin Y.-H."/>
        </authorList>
    </citation>
    <scope>NUCLEOTIDE SEQUENCE [LARGE SCALE GENOMIC DNA]</scope>
    <source>
        <strain evidence="3 4">KACC 18900</strain>
    </source>
</reference>
<dbReference type="InterPro" id="IPR036390">
    <property type="entry name" value="WH_DNA-bd_sf"/>
</dbReference>
<evidence type="ECO:0000259" key="2">
    <source>
        <dbReference type="PROSITE" id="PS50931"/>
    </source>
</evidence>
<dbReference type="Pfam" id="PF00126">
    <property type="entry name" value="HTH_1"/>
    <property type="match status" value="1"/>
</dbReference>
<dbReference type="InterPro" id="IPR000847">
    <property type="entry name" value="LysR_HTH_N"/>
</dbReference>
<sequence>MIDLNDLRVFAYVASLNSFSLAADALNIHKSSVSRSIARLEFLLDASLLARTTRKIELTQRGIALKAHCMAVLARINEAIGIAGGFDAATRVPAAVLIESDIALVHRVRMPRPARYLPHRSTMAT</sequence>
<dbReference type="SUPFAM" id="SSF46785">
    <property type="entry name" value="Winged helix' DNA-binding domain"/>
    <property type="match status" value="1"/>
</dbReference>
<dbReference type="Proteomes" id="UP001385892">
    <property type="component" value="Unassembled WGS sequence"/>
</dbReference>
<keyword evidence="4" id="KW-1185">Reference proteome</keyword>
<accession>A0ABU8WUH8</accession>
<dbReference type="EMBL" id="JBBKZT010000020">
    <property type="protein sequence ID" value="MEJ8851196.1"/>
    <property type="molecule type" value="Genomic_DNA"/>
</dbReference>
<dbReference type="PANTHER" id="PTHR30537">
    <property type="entry name" value="HTH-TYPE TRANSCRIPTIONAL REGULATOR"/>
    <property type="match status" value="1"/>
</dbReference>
<organism evidence="3 4">
    <name type="scientific">Variovorax rhizosphaerae</name>
    <dbReference type="NCBI Taxonomy" id="1836200"/>
    <lineage>
        <taxon>Bacteria</taxon>
        <taxon>Pseudomonadati</taxon>
        <taxon>Pseudomonadota</taxon>
        <taxon>Betaproteobacteria</taxon>
        <taxon>Burkholderiales</taxon>
        <taxon>Comamonadaceae</taxon>
        <taxon>Variovorax</taxon>
    </lineage>
</organism>
<comment type="similarity">
    <text evidence="1">Belongs to the LysR transcriptional regulatory family.</text>
</comment>
<dbReference type="InterPro" id="IPR036388">
    <property type="entry name" value="WH-like_DNA-bd_sf"/>
</dbReference>